<proteinExistence type="predicted"/>
<keyword evidence="2" id="KW-1185">Reference proteome</keyword>
<evidence type="ECO:0000313" key="1">
    <source>
        <dbReference type="EMBL" id="KAK5067127.1"/>
    </source>
</evidence>
<comment type="caution">
    <text evidence="1">The sequence shown here is derived from an EMBL/GenBank/DDBJ whole genome shotgun (WGS) entry which is preliminary data.</text>
</comment>
<protein>
    <submittedName>
        <fullName evidence="1">Uncharacterized protein</fullName>
    </submittedName>
</protein>
<dbReference type="Proteomes" id="UP001357485">
    <property type="component" value="Unassembled WGS sequence"/>
</dbReference>
<name>A0ABR0JNB4_9PEZI</name>
<reference evidence="1 2" key="1">
    <citation type="submission" date="2023-08" db="EMBL/GenBank/DDBJ databases">
        <title>Black Yeasts Isolated from many extreme environments.</title>
        <authorList>
            <person name="Coleine C."/>
            <person name="Stajich J.E."/>
            <person name="Selbmann L."/>
        </authorList>
    </citation>
    <scope>NUCLEOTIDE SEQUENCE [LARGE SCALE GENOMIC DNA]</scope>
    <source>
        <strain evidence="1 2">CCFEE 536</strain>
    </source>
</reference>
<dbReference type="InterPro" id="IPR029058">
    <property type="entry name" value="AB_hydrolase_fold"/>
</dbReference>
<evidence type="ECO:0000313" key="2">
    <source>
        <dbReference type="Proteomes" id="UP001357485"/>
    </source>
</evidence>
<organism evidence="1 2">
    <name type="scientific">Cryomyces antarcticus</name>
    <dbReference type="NCBI Taxonomy" id="329879"/>
    <lineage>
        <taxon>Eukaryota</taxon>
        <taxon>Fungi</taxon>
        <taxon>Dikarya</taxon>
        <taxon>Ascomycota</taxon>
        <taxon>Pezizomycotina</taxon>
        <taxon>Dothideomycetes</taxon>
        <taxon>Dothideomycetes incertae sedis</taxon>
        <taxon>Cryomyces</taxon>
    </lineage>
</organism>
<dbReference type="SUPFAM" id="SSF53474">
    <property type="entry name" value="alpha/beta-Hydrolases"/>
    <property type="match status" value="1"/>
</dbReference>
<sequence length="80" mass="9250">MFDDYSELRKLKDQAELVAQTSDWPALFDEEQLAKNEVPVYAATYMEDMYVDFNFAQETAAKIKGCKTFVTNALYHDAVR</sequence>
<accession>A0ABR0JNB4</accession>
<gene>
    <name evidence="1" type="ORF">LTR16_009936</name>
</gene>
<dbReference type="EMBL" id="JAVRRA010027330">
    <property type="protein sequence ID" value="KAK5067127.1"/>
    <property type="molecule type" value="Genomic_DNA"/>
</dbReference>
<feature type="non-terminal residue" evidence="1">
    <location>
        <position position="80"/>
    </location>
</feature>